<dbReference type="InParanoid" id="D8TBM0"/>
<dbReference type="SUPFAM" id="SSF53756">
    <property type="entry name" value="UDP-Glycosyltransferase/glycogen phosphorylase"/>
    <property type="match status" value="1"/>
</dbReference>
<sequence>MQVILWSFRFHPEDGVELKELISAANPPISCIITDNLLASWAQDVADELNIPRIIFYPSPGMALAFHFYLKSMLHENKLPVRAQELVRIPGIDSAGLSPLSSDQVSSPVIETIPDVMRYFYVTNALRAHEAAGVMCNTFAAIEEEACIALSENAMINPNKVPFVDIGPLLPDPYFADDDACEHCDKVECLAWLDEQPTASVVYISFGSFARANREQIEELAFGLEASEKRFLWVLHNGAEEFLPEGFLERATTNKTGMVVKKWAPQLLVLSHRAVGGFMTHCGWNSTMESLSRGVPIITMPFYGEQRGNARIIVEHLGIGVGLAKDGEDGLIPRIAFERAFRAVIDEGELVRSKAAQVKETARAAFKESPRKIKGFVHKVLHSRHPS</sequence>
<dbReference type="InterPro" id="IPR035595">
    <property type="entry name" value="UDP_glycos_trans_CS"/>
</dbReference>
<evidence type="ECO:0000313" key="5">
    <source>
        <dbReference type="Proteomes" id="UP000001514"/>
    </source>
</evidence>
<dbReference type="PROSITE" id="PS00375">
    <property type="entry name" value="UDPGT"/>
    <property type="match status" value="1"/>
</dbReference>
<dbReference type="PANTHER" id="PTHR48045:SF31">
    <property type="entry name" value="UDP-GLYCOSYLTRANSFERASE 76B1-LIKE"/>
    <property type="match status" value="1"/>
</dbReference>
<dbReference type="GO" id="GO:0035251">
    <property type="term" value="F:UDP-glucosyltransferase activity"/>
    <property type="evidence" value="ECO:0000318"/>
    <property type="project" value="GO_Central"/>
</dbReference>
<protein>
    <submittedName>
        <fullName evidence="4">Uncharacterized protein</fullName>
    </submittedName>
</protein>
<dbReference type="InterPro" id="IPR002213">
    <property type="entry name" value="UDP_glucos_trans"/>
</dbReference>
<dbReference type="AlphaFoldDB" id="D8TBM0"/>
<accession>D8TBM0</accession>
<evidence type="ECO:0000256" key="2">
    <source>
        <dbReference type="ARBA" id="ARBA00022679"/>
    </source>
</evidence>
<dbReference type="CDD" id="cd03784">
    <property type="entry name" value="GT1_Gtf-like"/>
    <property type="match status" value="1"/>
</dbReference>
<evidence type="ECO:0000313" key="4">
    <source>
        <dbReference type="EMBL" id="EFJ05951.1"/>
    </source>
</evidence>
<proteinExistence type="inferred from homology"/>
<dbReference type="Pfam" id="PF00201">
    <property type="entry name" value="UDPGT"/>
    <property type="match status" value="1"/>
</dbReference>
<comment type="similarity">
    <text evidence="1 3">Belongs to the UDP-glycosyltransferase family.</text>
</comment>
<keyword evidence="5" id="KW-1185">Reference proteome</keyword>
<dbReference type="HOGENOM" id="CLU_001724_2_2_1"/>
<dbReference type="FunFam" id="3.40.50.2000:FF:000056">
    <property type="entry name" value="Glycosyltransferase"/>
    <property type="match status" value="1"/>
</dbReference>
<dbReference type="Gene3D" id="3.40.50.2000">
    <property type="entry name" value="Glycogen Phosphorylase B"/>
    <property type="match status" value="2"/>
</dbReference>
<dbReference type="eggNOG" id="KOG1192">
    <property type="taxonomic scope" value="Eukaryota"/>
</dbReference>
<reference evidence="4 5" key="1">
    <citation type="journal article" date="2011" name="Science">
        <title>The Selaginella genome identifies genetic changes associated with the evolution of vascular plants.</title>
        <authorList>
            <person name="Banks J.A."/>
            <person name="Nishiyama T."/>
            <person name="Hasebe M."/>
            <person name="Bowman J.L."/>
            <person name="Gribskov M."/>
            <person name="dePamphilis C."/>
            <person name="Albert V.A."/>
            <person name="Aono N."/>
            <person name="Aoyama T."/>
            <person name="Ambrose B.A."/>
            <person name="Ashton N.W."/>
            <person name="Axtell M.J."/>
            <person name="Barker E."/>
            <person name="Barker M.S."/>
            <person name="Bennetzen J.L."/>
            <person name="Bonawitz N.D."/>
            <person name="Chapple C."/>
            <person name="Cheng C."/>
            <person name="Correa L.G."/>
            <person name="Dacre M."/>
            <person name="DeBarry J."/>
            <person name="Dreyer I."/>
            <person name="Elias M."/>
            <person name="Engstrom E.M."/>
            <person name="Estelle M."/>
            <person name="Feng L."/>
            <person name="Finet C."/>
            <person name="Floyd S.K."/>
            <person name="Frommer W.B."/>
            <person name="Fujita T."/>
            <person name="Gramzow L."/>
            <person name="Gutensohn M."/>
            <person name="Harholt J."/>
            <person name="Hattori M."/>
            <person name="Heyl A."/>
            <person name="Hirai T."/>
            <person name="Hiwatashi Y."/>
            <person name="Ishikawa M."/>
            <person name="Iwata M."/>
            <person name="Karol K.G."/>
            <person name="Koehler B."/>
            <person name="Kolukisaoglu U."/>
            <person name="Kubo M."/>
            <person name="Kurata T."/>
            <person name="Lalonde S."/>
            <person name="Li K."/>
            <person name="Li Y."/>
            <person name="Litt A."/>
            <person name="Lyons E."/>
            <person name="Manning G."/>
            <person name="Maruyama T."/>
            <person name="Michael T.P."/>
            <person name="Mikami K."/>
            <person name="Miyazaki S."/>
            <person name="Morinaga S."/>
            <person name="Murata T."/>
            <person name="Mueller-Roeber B."/>
            <person name="Nelson D.R."/>
            <person name="Obara M."/>
            <person name="Oguri Y."/>
            <person name="Olmstead R.G."/>
            <person name="Onodera N."/>
            <person name="Petersen B.L."/>
            <person name="Pils B."/>
            <person name="Prigge M."/>
            <person name="Rensing S.A."/>
            <person name="Riano-Pachon D.M."/>
            <person name="Roberts A.W."/>
            <person name="Sato Y."/>
            <person name="Scheller H.V."/>
            <person name="Schulz B."/>
            <person name="Schulz C."/>
            <person name="Shakirov E.V."/>
            <person name="Shibagaki N."/>
            <person name="Shinohara N."/>
            <person name="Shippen D.E."/>
            <person name="Soerensen I."/>
            <person name="Sotooka R."/>
            <person name="Sugimoto N."/>
            <person name="Sugita M."/>
            <person name="Sumikawa N."/>
            <person name="Tanurdzic M."/>
            <person name="Theissen G."/>
            <person name="Ulvskov P."/>
            <person name="Wakazuki S."/>
            <person name="Weng J.K."/>
            <person name="Willats W.W."/>
            <person name="Wipf D."/>
            <person name="Wolf P.G."/>
            <person name="Yang L."/>
            <person name="Zimmer A.D."/>
            <person name="Zhu Q."/>
            <person name="Mitros T."/>
            <person name="Hellsten U."/>
            <person name="Loque D."/>
            <person name="Otillar R."/>
            <person name="Salamov A."/>
            <person name="Schmutz J."/>
            <person name="Shapiro H."/>
            <person name="Lindquist E."/>
            <person name="Lucas S."/>
            <person name="Rokhsar D."/>
            <person name="Grigoriev I.V."/>
        </authorList>
    </citation>
    <scope>NUCLEOTIDE SEQUENCE [LARGE SCALE GENOMIC DNA]</scope>
</reference>
<dbReference type="PANTHER" id="PTHR48045">
    <property type="entry name" value="UDP-GLYCOSYLTRANSFERASE 72B1"/>
    <property type="match status" value="1"/>
</dbReference>
<dbReference type="OrthoDB" id="5835829at2759"/>
<name>D8TBM0_SELML</name>
<dbReference type="OMA" id="LFARHED"/>
<gene>
    <name evidence="4" type="ORF">SELMODRAFT_136347</name>
</gene>
<keyword evidence="3" id="KW-0328">Glycosyltransferase</keyword>
<evidence type="ECO:0000256" key="1">
    <source>
        <dbReference type="ARBA" id="ARBA00009995"/>
    </source>
</evidence>
<dbReference type="EMBL" id="GL377711">
    <property type="protein sequence ID" value="EFJ05951.1"/>
    <property type="molecule type" value="Genomic_DNA"/>
</dbReference>
<keyword evidence="2 3" id="KW-0808">Transferase</keyword>
<dbReference type="Proteomes" id="UP000001514">
    <property type="component" value="Unassembled WGS sequence"/>
</dbReference>
<dbReference type="KEGG" id="smo:SELMODRAFT_136347"/>
<dbReference type="Gramene" id="EFJ05951">
    <property type="protein sequence ID" value="EFJ05951"/>
    <property type="gene ID" value="SELMODRAFT_136347"/>
</dbReference>
<organism evidence="5">
    <name type="scientific">Selaginella moellendorffii</name>
    <name type="common">Spikemoss</name>
    <dbReference type="NCBI Taxonomy" id="88036"/>
    <lineage>
        <taxon>Eukaryota</taxon>
        <taxon>Viridiplantae</taxon>
        <taxon>Streptophyta</taxon>
        <taxon>Embryophyta</taxon>
        <taxon>Tracheophyta</taxon>
        <taxon>Lycopodiopsida</taxon>
        <taxon>Selaginellales</taxon>
        <taxon>Selaginellaceae</taxon>
        <taxon>Selaginella</taxon>
    </lineage>
</organism>
<evidence type="ECO:0000256" key="3">
    <source>
        <dbReference type="RuleBase" id="RU003718"/>
    </source>
</evidence>